<reference evidence="1" key="1">
    <citation type="journal article" date="2019" name="Emerg. Microbes Infect.">
        <title>Comprehensive subspecies identification of 175 nontuberculous mycobacteria species based on 7547 genomic profiles.</title>
        <authorList>
            <person name="Matsumoto Y."/>
            <person name="Kinjo T."/>
            <person name="Motooka D."/>
            <person name="Nabeya D."/>
            <person name="Jung N."/>
            <person name="Uechi K."/>
            <person name="Horii T."/>
            <person name="Iida T."/>
            <person name="Fujita J."/>
            <person name="Nakamura S."/>
        </authorList>
    </citation>
    <scope>NUCLEOTIDE SEQUENCE [LARGE SCALE GENOMIC DNA]</scope>
    <source>
        <strain evidence="1">JCM 13671</strain>
    </source>
</reference>
<organism evidence="1 2">
    <name type="scientific">Mycolicibacterium confluentis</name>
    <dbReference type="NCBI Taxonomy" id="28047"/>
    <lineage>
        <taxon>Bacteria</taxon>
        <taxon>Bacillati</taxon>
        <taxon>Actinomycetota</taxon>
        <taxon>Actinomycetes</taxon>
        <taxon>Mycobacteriales</taxon>
        <taxon>Mycobacteriaceae</taxon>
        <taxon>Mycolicibacterium</taxon>
    </lineage>
</organism>
<keyword evidence="2" id="KW-1185">Reference proteome</keyword>
<dbReference type="EMBL" id="AP022612">
    <property type="protein sequence ID" value="BBZ32046.1"/>
    <property type="molecule type" value="Genomic_DNA"/>
</dbReference>
<dbReference type="RefSeq" id="WP_085154959.1">
    <property type="nucleotide sequence ID" value="NZ_AP022612.1"/>
</dbReference>
<dbReference type="Pfam" id="PF20315">
    <property type="entry name" value="DUF6611"/>
    <property type="match status" value="1"/>
</dbReference>
<sequence>MSALNSSTTRPGEPDPHVGLLGWAWALLIDSRALWGSLDVRPDRFGTRYLLVVYPPGITATERRRVRIWRGWPLWGTLLALVMAATLGRSLGTPTAVGISIALSLSVGALVFVRAGQTRTRVRTVGGLMLATAHDPKAAQTCRRIETLAATMLQADGHLRAGDITPTEHELIWWSVYDAIAHRASR</sequence>
<accession>A0A7I7XRZ4</accession>
<reference evidence="1" key="2">
    <citation type="submission" date="2020-02" db="EMBL/GenBank/DDBJ databases">
        <authorList>
            <person name="Matsumoto Y."/>
            <person name="Motooka D."/>
            <person name="Nakamura S."/>
        </authorList>
    </citation>
    <scope>NUCLEOTIDE SEQUENCE</scope>
    <source>
        <strain evidence="1">JCM 13671</strain>
    </source>
</reference>
<proteinExistence type="predicted"/>
<protein>
    <submittedName>
        <fullName evidence="1">Uncharacterized protein</fullName>
    </submittedName>
</protein>
<dbReference type="Proteomes" id="UP000466931">
    <property type="component" value="Chromosome"/>
</dbReference>
<dbReference type="OrthoDB" id="5118875at2"/>
<evidence type="ECO:0000313" key="1">
    <source>
        <dbReference type="EMBL" id="BBZ32046.1"/>
    </source>
</evidence>
<name>A0A7I7XRZ4_9MYCO</name>
<dbReference type="AlphaFoldDB" id="A0A7I7XRZ4"/>
<dbReference type="InterPro" id="IPR046719">
    <property type="entry name" value="DUF6611"/>
</dbReference>
<gene>
    <name evidence="1" type="ORF">MCNF_06510</name>
</gene>
<evidence type="ECO:0000313" key="2">
    <source>
        <dbReference type="Proteomes" id="UP000466931"/>
    </source>
</evidence>